<name>A0A917ZV01_9ACTN</name>
<organism evidence="7 8">
    <name type="scientific">Wenjunlia tyrosinilytica</name>
    <dbReference type="NCBI Taxonomy" id="1544741"/>
    <lineage>
        <taxon>Bacteria</taxon>
        <taxon>Bacillati</taxon>
        <taxon>Actinomycetota</taxon>
        <taxon>Actinomycetes</taxon>
        <taxon>Kitasatosporales</taxon>
        <taxon>Streptomycetaceae</taxon>
        <taxon>Wenjunlia</taxon>
    </lineage>
</organism>
<dbReference type="InterPro" id="IPR011761">
    <property type="entry name" value="ATP-grasp"/>
</dbReference>
<keyword evidence="8" id="KW-1185">Reference proteome</keyword>
<dbReference type="Pfam" id="PF02655">
    <property type="entry name" value="ATP-grasp_3"/>
    <property type="match status" value="1"/>
</dbReference>
<reference evidence="7" key="2">
    <citation type="submission" date="2020-09" db="EMBL/GenBank/DDBJ databases">
        <authorList>
            <person name="Sun Q."/>
            <person name="Zhou Y."/>
        </authorList>
    </citation>
    <scope>NUCLEOTIDE SEQUENCE</scope>
    <source>
        <strain evidence="7">CGMCC 4.7201</strain>
    </source>
</reference>
<dbReference type="Proteomes" id="UP000641932">
    <property type="component" value="Unassembled WGS sequence"/>
</dbReference>
<evidence type="ECO:0000259" key="5">
    <source>
        <dbReference type="PROSITE" id="PS50206"/>
    </source>
</evidence>
<feature type="domain" description="ATP-grasp" evidence="6">
    <location>
        <begin position="130"/>
        <end position="326"/>
    </location>
</feature>
<dbReference type="GO" id="GO:0016874">
    <property type="term" value="F:ligase activity"/>
    <property type="evidence" value="ECO:0007669"/>
    <property type="project" value="UniProtKB-KW"/>
</dbReference>
<sequence length="547" mass="59754">MKTAVVISTRGYAAFRHDLLAEPDGVRIIGVFADRDVENLTPPLRDGLADVHVVPCGLPDPTPMLHSLVDLDATREVVGEILRDVALEDLTLHCWDEQDMMVAAEIRAHFGIRGPKTADILPYRDKCLMKQRLVAAGVRVPKFGRFDSQLRAFDEAAYYARIVGEVGLPFILKPVDAACAEGVHKITDWEEFAALPGDLGRSYEYEEFVEGTIYSVNIVTEDGATVFAGVTEYLVNSFEVPNGKVNADINLIDSDPRVPRMVAFGERALDALGRLDGGSHLELFLTPDDELIFLEVGARFKGLAGLAAMQRNYGVALVNLAFEIESGIKSLPYDGEQIYCFDGVVPKASGVVEELIEPDLESDVEMTWKVRVGERIEKSNSLTANGGTFLVSNKDYDAAYRDFERLAGYRPIRYRTASRVLGIPAAPALEAAAYHRARLASETDPFDVHHDLTEGVQGFVVLDVRQPAAHAEGHVPGARSLPHAGITAEAVAGLDPDTLYVTYGWGPACNGGTRGAARLAELGFRTKEMIGGFEYWKRGGYPIERGA</sequence>
<keyword evidence="1" id="KW-0436">Ligase</keyword>
<dbReference type="PROSITE" id="PS50975">
    <property type="entry name" value="ATP_GRASP"/>
    <property type="match status" value="1"/>
</dbReference>
<gene>
    <name evidence="7" type="ORF">GCM10012280_46690</name>
</gene>
<accession>A0A917ZV01</accession>
<dbReference type="AlphaFoldDB" id="A0A917ZV01"/>
<dbReference type="InterPro" id="IPR013815">
    <property type="entry name" value="ATP_grasp_subdomain_1"/>
</dbReference>
<dbReference type="Gene3D" id="3.40.50.20">
    <property type="match status" value="1"/>
</dbReference>
<reference evidence="7" key="1">
    <citation type="journal article" date="2014" name="Int. J. Syst. Evol. Microbiol.">
        <title>Complete genome sequence of Corynebacterium casei LMG S-19264T (=DSM 44701T), isolated from a smear-ripened cheese.</title>
        <authorList>
            <consortium name="US DOE Joint Genome Institute (JGI-PGF)"/>
            <person name="Walter F."/>
            <person name="Albersmeier A."/>
            <person name="Kalinowski J."/>
            <person name="Ruckert C."/>
        </authorList>
    </citation>
    <scope>NUCLEOTIDE SEQUENCE</scope>
    <source>
        <strain evidence="7">CGMCC 4.7201</strain>
    </source>
</reference>
<dbReference type="PANTHER" id="PTHR43585:SF2">
    <property type="entry name" value="ATP-GRASP ENZYME FSQD"/>
    <property type="match status" value="1"/>
</dbReference>
<dbReference type="SMART" id="SM00450">
    <property type="entry name" value="RHOD"/>
    <property type="match status" value="1"/>
</dbReference>
<dbReference type="PANTHER" id="PTHR43585">
    <property type="entry name" value="FUMIPYRROLE BIOSYNTHESIS PROTEIN C"/>
    <property type="match status" value="1"/>
</dbReference>
<dbReference type="GO" id="GO:0046872">
    <property type="term" value="F:metal ion binding"/>
    <property type="evidence" value="ECO:0007669"/>
    <property type="project" value="InterPro"/>
</dbReference>
<dbReference type="Gene3D" id="3.30.1490.20">
    <property type="entry name" value="ATP-grasp fold, A domain"/>
    <property type="match status" value="1"/>
</dbReference>
<keyword evidence="2 4" id="KW-0547">Nucleotide-binding</keyword>
<evidence type="ECO:0008006" key="9">
    <source>
        <dbReference type="Google" id="ProtNLM"/>
    </source>
</evidence>
<comment type="caution">
    <text evidence="7">The sequence shown here is derived from an EMBL/GenBank/DDBJ whole genome shotgun (WGS) entry which is preliminary data.</text>
</comment>
<evidence type="ECO:0000256" key="2">
    <source>
        <dbReference type="ARBA" id="ARBA00022741"/>
    </source>
</evidence>
<evidence type="ECO:0000256" key="4">
    <source>
        <dbReference type="PROSITE-ProRule" id="PRU00409"/>
    </source>
</evidence>
<dbReference type="GO" id="GO:0005524">
    <property type="term" value="F:ATP binding"/>
    <property type="evidence" value="ECO:0007669"/>
    <property type="project" value="UniProtKB-UniRule"/>
</dbReference>
<feature type="domain" description="Rhodanese" evidence="5">
    <location>
        <begin position="455"/>
        <end position="545"/>
    </location>
</feature>
<evidence type="ECO:0000256" key="3">
    <source>
        <dbReference type="ARBA" id="ARBA00022840"/>
    </source>
</evidence>
<evidence type="ECO:0000256" key="1">
    <source>
        <dbReference type="ARBA" id="ARBA00022598"/>
    </source>
</evidence>
<dbReference type="Gene3D" id="3.30.470.20">
    <property type="entry name" value="ATP-grasp fold, B domain"/>
    <property type="match status" value="1"/>
</dbReference>
<dbReference type="InterPro" id="IPR003806">
    <property type="entry name" value="ATP-grasp_PylC-type"/>
</dbReference>
<proteinExistence type="predicted"/>
<dbReference type="SUPFAM" id="SSF52821">
    <property type="entry name" value="Rhodanese/Cell cycle control phosphatase"/>
    <property type="match status" value="1"/>
</dbReference>
<dbReference type="EMBL" id="BMMS01000021">
    <property type="protein sequence ID" value="GGO93662.1"/>
    <property type="molecule type" value="Genomic_DNA"/>
</dbReference>
<protein>
    <recommendedName>
        <fullName evidence="9">ATP-grasp domain-containing protein</fullName>
    </recommendedName>
</protein>
<dbReference type="PROSITE" id="PS50206">
    <property type="entry name" value="RHODANESE_3"/>
    <property type="match status" value="1"/>
</dbReference>
<dbReference type="Gene3D" id="3.40.250.10">
    <property type="entry name" value="Rhodanese-like domain"/>
    <property type="match status" value="1"/>
</dbReference>
<dbReference type="InterPro" id="IPR052032">
    <property type="entry name" value="ATP-dep_AA_Ligase"/>
</dbReference>
<dbReference type="InterPro" id="IPR001763">
    <property type="entry name" value="Rhodanese-like_dom"/>
</dbReference>
<dbReference type="RefSeq" id="WP_189133742.1">
    <property type="nucleotide sequence ID" value="NZ_BMMS01000021.1"/>
</dbReference>
<keyword evidence="3 4" id="KW-0067">ATP-binding</keyword>
<dbReference type="Pfam" id="PF00581">
    <property type="entry name" value="Rhodanese"/>
    <property type="match status" value="1"/>
</dbReference>
<evidence type="ECO:0000313" key="8">
    <source>
        <dbReference type="Proteomes" id="UP000641932"/>
    </source>
</evidence>
<dbReference type="InterPro" id="IPR036873">
    <property type="entry name" value="Rhodanese-like_dom_sf"/>
</dbReference>
<dbReference type="SUPFAM" id="SSF56059">
    <property type="entry name" value="Glutathione synthetase ATP-binding domain-like"/>
    <property type="match status" value="1"/>
</dbReference>
<evidence type="ECO:0000313" key="7">
    <source>
        <dbReference type="EMBL" id="GGO93662.1"/>
    </source>
</evidence>
<evidence type="ECO:0000259" key="6">
    <source>
        <dbReference type="PROSITE" id="PS50975"/>
    </source>
</evidence>